<feature type="region of interest" description="Disordered" evidence="1">
    <location>
        <begin position="234"/>
        <end position="269"/>
    </location>
</feature>
<accession>A0A3A5MD74</accession>
<evidence type="ECO:0000313" key="3">
    <source>
        <dbReference type="Proteomes" id="UP000272015"/>
    </source>
</evidence>
<evidence type="ECO:0000313" key="2">
    <source>
        <dbReference type="EMBL" id="RJT88077.1"/>
    </source>
</evidence>
<keyword evidence="3" id="KW-1185">Reference proteome</keyword>
<protein>
    <submittedName>
        <fullName evidence="2">Uncharacterized protein</fullName>
    </submittedName>
</protein>
<comment type="caution">
    <text evidence="2">The sequence shown here is derived from an EMBL/GenBank/DDBJ whole genome shotgun (WGS) entry which is preliminary data.</text>
</comment>
<evidence type="ECO:0000256" key="1">
    <source>
        <dbReference type="SAM" id="MobiDB-lite"/>
    </source>
</evidence>
<proteinExistence type="predicted"/>
<reference evidence="2 3" key="1">
    <citation type="submission" date="2018-09" db="EMBL/GenBank/DDBJ databases">
        <title>Novel species of Cryobacterium.</title>
        <authorList>
            <person name="Liu Q."/>
            <person name="Xin Y.-H."/>
        </authorList>
    </citation>
    <scope>NUCLEOTIDE SEQUENCE [LARGE SCALE GENOMIC DNA]</scope>
    <source>
        <strain evidence="2 3">Hh39</strain>
    </source>
</reference>
<feature type="compositionally biased region" description="Basic and acidic residues" evidence="1">
    <location>
        <begin position="234"/>
        <end position="248"/>
    </location>
</feature>
<gene>
    <name evidence="2" type="ORF">D6T64_11855</name>
</gene>
<dbReference type="EMBL" id="QZVS01000085">
    <property type="protein sequence ID" value="RJT88077.1"/>
    <property type="molecule type" value="Genomic_DNA"/>
</dbReference>
<sequence length="269" mass="30528">MLKHDLRTSEKVASWPIEIRFFWVLLWGYVDDHGKGKDNPLLVKADCFPLNPEITAEVVDGWLWRLSAEDVVARYSAGGTDYLAVVNWKEHQKPPHPTKDILPGLNDPDSTRRELHAPCMKDAGKVHASLTHGLGLTGSGFGSGFEQESSPAAMVRVKLRLSEIFDDAYSHWPKKTERKAAFEKFETASKRMPPDELAAHIMRFGDAYLATTEKKYTPALGVWIGHERWTDELPTRAEPDRKPTRSDENLAYVQSLYRDDQPGQMEIEQ</sequence>
<name>A0A3A5MD74_9MICO</name>
<dbReference type="AlphaFoldDB" id="A0A3A5MD74"/>
<organism evidence="2 3">
    <name type="scientific">Cryobacterium melibiosiphilum</name>
    <dbReference type="NCBI Taxonomy" id="995039"/>
    <lineage>
        <taxon>Bacteria</taxon>
        <taxon>Bacillati</taxon>
        <taxon>Actinomycetota</taxon>
        <taxon>Actinomycetes</taxon>
        <taxon>Micrococcales</taxon>
        <taxon>Microbacteriaceae</taxon>
        <taxon>Cryobacterium</taxon>
    </lineage>
</organism>
<dbReference type="Proteomes" id="UP000272015">
    <property type="component" value="Unassembled WGS sequence"/>
</dbReference>